<dbReference type="GO" id="GO:0005516">
    <property type="term" value="F:calmodulin binding"/>
    <property type="evidence" value="ECO:0007669"/>
    <property type="project" value="UniProtKB-KW"/>
</dbReference>
<evidence type="ECO:0000256" key="3">
    <source>
        <dbReference type="ARBA" id="ARBA00022490"/>
    </source>
</evidence>
<dbReference type="GO" id="GO:0005737">
    <property type="term" value="C:cytoplasm"/>
    <property type="evidence" value="ECO:0007669"/>
    <property type="project" value="UniProtKB-SubCell"/>
</dbReference>
<dbReference type="OrthoDB" id="7344096at2759"/>
<keyword evidence="5" id="KW-0539">Nucleus</keyword>
<proteinExistence type="predicted"/>
<keyword evidence="8" id="KW-1185">Reference proteome</keyword>
<evidence type="ECO:0000313" key="8">
    <source>
        <dbReference type="Proteomes" id="UP000594638"/>
    </source>
</evidence>
<feature type="region of interest" description="Disordered" evidence="6">
    <location>
        <begin position="145"/>
        <end position="165"/>
    </location>
</feature>
<feature type="region of interest" description="Disordered" evidence="6">
    <location>
        <begin position="1"/>
        <end position="37"/>
    </location>
</feature>
<protein>
    <submittedName>
        <fullName evidence="7">IQ domain-containing IQM3-like</fullName>
    </submittedName>
</protein>
<evidence type="ECO:0000256" key="1">
    <source>
        <dbReference type="ARBA" id="ARBA00004123"/>
    </source>
</evidence>
<keyword evidence="4" id="KW-0112">Calmodulin-binding</keyword>
<evidence type="ECO:0000256" key="5">
    <source>
        <dbReference type="ARBA" id="ARBA00023242"/>
    </source>
</evidence>
<keyword evidence="3" id="KW-0963">Cytoplasm</keyword>
<dbReference type="CDD" id="cd23767">
    <property type="entry name" value="IQCD"/>
    <property type="match status" value="2"/>
</dbReference>
<reference evidence="7 8" key="1">
    <citation type="submission" date="2019-12" db="EMBL/GenBank/DDBJ databases">
        <authorList>
            <person name="Alioto T."/>
            <person name="Alioto T."/>
            <person name="Gomez Garrido J."/>
        </authorList>
    </citation>
    <scope>NUCLEOTIDE SEQUENCE [LARGE SCALE GENOMIC DNA]</scope>
</reference>
<comment type="subcellular location">
    <subcellularLocation>
        <location evidence="2">Cytoplasm</location>
    </subcellularLocation>
    <subcellularLocation>
        <location evidence="1">Nucleus</location>
    </subcellularLocation>
</comment>
<accession>A0A8S0QXW6</accession>
<dbReference type="GO" id="GO:0005634">
    <property type="term" value="C:nucleus"/>
    <property type="evidence" value="ECO:0007669"/>
    <property type="project" value="UniProtKB-SubCell"/>
</dbReference>
<dbReference type="Gramene" id="OE9A104514T1">
    <property type="protein sequence ID" value="OE9A104514C1"/>
    <property type="gene ID" value="OE9A104514"/>
</dbReference>
<dbReference type="PROSITE" id="PS50096">
    <property type="entry name" value="IQ"/>
    <property type="match status" value="2"/>
</dbReference>
<dbReference type="PANTHER" id="PTHR31250">
    <property type="entry name" value="IQ DOMAIN-CONTAINING PROTEIN IQM3"/>
    <property type="match status" value="1"/>
</dbReference>
<dbReference type="Pfam" id="PF00612">
    <property type="entry name" value="IQ"/>
    <property type="match status" value="2"/>
</dbReference>
<dbReference type="SMART" id="SM00015">
    <property type="entry name" value="IQ"/>
    <property type="match status" value="2"/>
</dbReference>
<evidence type="ECO:0000256" key="6">
    <source>
        <dbReference type="SAM" id="MobiDB-lite"/>
    </source>
</evidence>
<dbReference type="AlphaFoldDB" id="A0A8S0QXW6"/>
<gene>
    <name evidence="7" type="ORF">OLEA9_A104514</name>
</gene>
<dbReference type="Proteomes" id="UP000594638">
    <property type="component" value="Unassembled WGS sequence"/>
</dbReference>
<organism evidence="7 8">
    <name type="scientific">Olea europaea subsp. europaea</name>
    <dbReference type="NCBI Taxonomy" id="158383"/>
    <lineage>
        <taxon>Eukaryota</taxon>
        <taxon>Viridiplantae</taxon>
        <taxon>Streptophyta</taxon>
        <taxon>Embryophyta</taxon>
        <taxon>Tracheophyta</taxon>
        <taxon>Spermatophyta</taxon>
        <taxon>Magnoliopsida</taxon>
        <taxon>eudicotyledons</taxon>
        <taxon>Gunneridae</taxon>
        <taxon>Pentapetalae</taxon>
        <taxon>asterids</taxon>
        <taxon>lamiids</taxon>
        <taxon>Lamiales</taxon>
        <taxon>Oleaceae</taxon>
        <taxon>Oleeae</taxon>
        <taxon>Olea</taxon>
    </lineage>
</organism>
<name>A0A8S0QXW6_OLEEU</name>
<dbReference type="EMBL" id="CACTIH010001981">
    <property type="protein sequence ID" value="CAA2970662.1"/>
    <property type="molecule type" value="Genomic_DNA"/>
</dbReference>
<evidence type="ECO:0000256" key="2">
    <source>
        <dbReference type="ARBA" id="ARBA00004496"/>
    </source>
</evidence>
<dbReference type="InterPro" id="IPR000048">
    <property type="entry name" value="IQ_motif_EF-hand-BS"/>
</dbReference>
<dbReference type="PANTHER" id="PTHR31250:SF10">
    <property type="entry name" value="IQ DOMAIN-CONTAINING PROTEIN IQM3"/>
    <property type="match status" value="1"/>
</dbReference>
<comment type="caution">
    <text evidence="7">The sequence shown here is derived from an EMBL/GenBank/DDBJ whole genome shotgun (WGS) entry which is preliminary data.</text>
</comment>
<feature type="compositionally biased region" description="Basic and acidic residues" evidence="6">
    <location>
        <begin position="145"/>
        <end position="154"/>
    </location>
</feature>
<feature type="compositionally biased region" description="Basic and acidic residues" evidence="6">
    <location>
        <begin position="9"/>
        <end position="26"/>
    </location>
</feature>
<dbReference type="InterPro" id="IPR044159">
    <property type="entry name" value="IQM"/>
</dbReference>
<evidence type="ECO:0000256" key="4">
    <source>
        <dbReference type="ARBA" id="ARBA00022860"/>
    </source>
</evidence>
<dbReference type="Gene3D" id="1.20.5.190">
    <property type="match status" value="1"/>
</dbReference>
<sequence>MPGFCDDAPEQHEVESKATGRREWEGSLRSSVPETGPRSAATKVQKFYRSYRTRRKLADSAVVAEELWWQATEFVQLNHSTVSYVDFLKPETAASRWSRVSLNASRLSFSYTPTSKSEICNAEFWSFEMPGFCDDVPEQHEVESTATGRREWEGSLRSSVPETGPRSAATKVQKFYRSYRTRRKLADSAVVAEELWWQATEFVQLNHSTVSYVDFLKPETAASRWSRVSLNASRVGRGLSIDDKAQTLAFNHWIEAVDPRHRYGHSLRFYYEEWRKSTAGQHFFQWLDLGDGREVDLKECPRSKLRRQHIKYLGPQERENYEYMVINGKILHKKSGKPLETNIRSPDLKWIFVVSTSKKLYTGEKKKGLFHHSSFLAGGATLAAGRLMAEDGVLKWISPYSGHYKPNDDSLESVLSILKENGVNLDEVEIRKANEDSENPDNGKLAKDLSILERPSVSDSVQPCLPNEEERNPSIETIEASRTEVKIEYKSVLSGGLQSPRADVPKEVILQRINSKKAAKSYQLGHQLSRKWSTGAGPRIGCVADYPPELRSQALELTNLSPIGSHSSSIPTIQQACQLSPSVETDTSSKVN</sequence>
<evidence type="ECO:0000313" key="7">
    <source>
        <dbReference type="EMBL" id="CAA2970662.1"/>
    </source>
</evidence>